<dbReference type="OrthoDB" id="2751625at2759"/>
<feature type="compositionally biased region" description="Basic and acidic residues" evidence="1">
    <location>
        <begin position="58"/>
        <end position="79"/>
    </location>
</feature>
<dbReference type="AlphaFoldDB" id="A0A1Y2IY04"/>
<accession>A0A1Y2IY04</accession>
<dbReference type="Gene3D" id="3.80.10.10">
    <property type="entry name" value="Ribonuclease Inhibitor"/>
    <property type="match status" value="1"/>
</dbReference>
<evidence type="ECO:0000256" key="1">
    <source>
        <dbReference type="SAM" id="MobiDB-lite"/>
    </source>
</evidence>
<proteinExistence type="predicted"/>
<organism evidence="2 3">
    <name type="scientific">Trametes coccinea (strain BRFM310)</name>
    <name type="common">Pycnoporus coccineus</name>
    <dbReference type="NCBI Taxonomy" id="1353009"/>
    <lineage>
        <taxon>Eukaryota</taxon>
        <taxon>Fungi</taxon>
        <taxon>Dikarya</taxon>
        <taxon>Basidiomycota</taxon>
        <taxon>Agaricomycotina</taxon>
        <taxon>Agaricomycetes</taxon>
        <taxon>Polyporales</taxon>
        <taxon>Polyporaceae</taxon>
        <taxon>Trametes</taxon>
    </lineage>
</organism>
<evidence type="ECO:0008006" key="4">
    <source>
        <dbReference type="Google" id="ProtNLM"/>
    </source>
</evidence>
<dbReference type="Proteomes" id="UP000193067">
    <property type="component" value="Unassembled WGS sequence"/>
</dbReference>
<name>A0A1Y2IY04_TRAC3</name>
<feature type="region of interest" description="Disordered" evidence="1">
    <location>
        <begin position="30"/>
        <end position="103"/>
    </location>
</feature>
<sequence length="490" mass="54134">MVQDSHQSSQLPMCNAHSPQAVMPIDVATDNCATPTAPLNAATDRAQRFIAAPLESRGSSKDAEHRPESESVSEDDRPDGSTTVGSEEESPSDPSRHSSDSPKNTIWLIRDSLDSVESQLHLDCIYRGPGPFIVHRPLADVDTDAASSSHATLHEILECYRTRIISMKLDASRVPNPEKEETMECPLELPLHPSPKPHDDNSNGAVPMLPNLTKLQIETSRKISSMSLLELLRATPELKTLLVKNHVRHVAVLPEELGQLPQVKLSHLRKFILDGVSADTANDLLSKLVIGTNVRKEISLNPACPSGPIEALRPTFATMREARLSCMALPGQGNGPDNYRLTFSDGDSRLELRWEWSVPHGTPPNLLHVSLDRAALRNVRDLDVSLRDFTPTCEDWAAVLRPFPSLRRLEVWDERSAPQHPSGYVSERSVFRVRGAPLLNMVADVPSMFALGLSHHLGPSKATSGEHRGLAPLELRRHLWRCVVARQLVQ</sequence>
<gene>
    <name evidence="2" type="ORF">PYCCODRAFT_1241195</name>
</gene>
<dbReference type="InterPro" id="IPR032675">
    <property type="entry name" value="LRR_dom_sf"/>
</dbReference>
<evidence type="ECO:0000313" key="2">
    <source>
        <dbReference type="EMBL" id="OSD05474.1"/>
    </source>
</evidence>
<reference evidence="2 3" key="1">
    <citation type="journal article" date="2015" name="Biotechnol. Biofuels">
        <title>Enhanced degradation of softwood versus hardwood by the white-rot fungus Pycnoporus coccineus.</title>
        <authorList>
            <person name="Couturier M."/>
            <person name="Navarro D."/>
            <person name="Chevret D."/>
            <person name="Henrissat B."/>
            <person name="Piumi F."/>
            <person name="Ruiz-Duenas F.J."/>
            <person name="Martinez A.T."/>
            <person name="Grigoriev I.V."/>
            <person name="Riley R."/>
            <person name="Lipzen A."/>
            <person name="Berrin J.G."/>
            <person name="Master E.R."/>
            <person name="Rosso M.N."/>
        </authorList>
    </citation>
    <scope>NUCLEOTIDE SEQUENCE [LARGE SCALE GENOMIC DNA]</scope>
    <source>
        <strain evidence="2 3">BRFM310</strain>
    </source>
</reference>
<dbReference type="EMBL" id="KZ084093">
    <property type="protein sequence ID" value="OSD05474.1"/>
    <property type="molecule type" value="Genomic_DNA"/>
</dbReference>
<evidence type="ECO:0000313" key="3">
    <source>
        <dbReference type="Proteomes" id="UP000193067"/>
    </source>
</evidence>
<keyword evidence="3" id="KW-1185">Reference proteome</keyword>
<protein>
    <recommendedName>
        <fullName evidence="4">RNI-like protein</fullName>
    </recommendedName>
</protein>